<evidence type="ECO:0000256" key="2">
    <source>
        <dbReference type="ARBA" id="ARBA00023125"/>
    </source>
</evidence>
<keyword evidence="3" id="KW-0804">Transcription</keyword>
<evidence type="ECO:0000256" key="4">
    <source>
        <dbReference type="SAM" id="MobiDB-lite"/>
    </source>
</evidence>
<dbReference type="SMART" id="SM00342">
    <property type="entry name" value="HTH_ARAC"/>
    <property type="match status" value="1"/>
</dbReference>
<dbReference type="Pfam" id="PF12833">
    <property type="entry name" value="HTH_18"/>
    <property type="match status" value="1"/>
</dbReference>
<feature type="domain" description="HTH araC/xylS-type" evidence="5">
    <location>
        <begin position="18"/>
        <end position="116"/>
    </location>
</feature>
<protein>
    <submittedName>
        <fullName evidence="6">AraC-type DNA-binding protein</fullName>
    </submittedName>
</protein>
<dbReference type="STRING" id="261654.GA0070611_2166"/>
<dbReference type="GO" id="GO:0003700">
    <property type="term" value="F:DNA-binding transcription factor activity"/>
    <property type="evidence" value="ECO:0007669"/>
    <property type="project" value="InterPro"/>
</dbReference>
<dbReference type="PANTHER" id="PTHR46796">
    <property type="entry name" value="HTH-TYPE TRANSCRIPTIONAL ACTIVATOR RHAS-RELATED"/>
    <property type="match status" value="1"/>
</dbReference>
<evidence type="ECO:0000313" key="6">
    <source>
        <dbReference type="EMBL" id="SBT43021.1"/>
    </source>
</evidence>
<dbReference type="PATRIC" id="fig|261654.4.peg.2205"/>
<dbReference type="PROSITE" id="PS01124">
    <property type="entry name" value="HTH_ARAC_FAMILY_2"/>
    <property type="match status" value="1"/>
</dbReference>
<gene>
    <name evidence="6" type="ORF">GA0070611_2166</name>
</gene>
<dbReference type="Proteomes" id="UP000199385">
    <property type="component" value="Chromosome I"/>
</dbReference>
<evidence type="ECO:0000259" key="5">
    <source>
        <dbReference type="PROSITE" id="PS01124"/>
    </source>
</evidence>
<keyword evidence="2 6" id="KW-0238">DNA-binding</keyword>
<sequence>MSSAVERPCGYRHHLAVIRSIERMRGDLSGALPLAELARTALFSPFHFHRVFRTVTGETPARFVAALRMAQARRLLLHSRLTVGAISGRVGYTSVGSFTTQFTRLVGVPPEQFRRQVRTLLGWLIQPAPRPRAVDDDAGTALTPVVRAGLSDPAGTVLVGVAPADVEAEPSRWTAVVGVGPVRLPAGLPPGRYRARMLLLKSRWTASAALVDQVPESYLVGQAEFSVPDPPSEPHRVPVRLRPPQPTDPPVLSVEPVRLVAGLVGTPTPSRRAHVPVSA</sequence>
<dbReference type="EMBL" id="LT594323">
    <property type="protein sequence ID" value="SBT43021.1"/>
    <property type="molecule type" value="Genomic_DNA"/>
</dbReference>
<dbReference type="InterPro" id="IPR050204">
    <property type="entry name" value="AraC_XylS_family_regulators"/>
</dbReference>
<dbReference type="PANTHER" id="PTHR46796:SF10">
    <property type="entry name" value="TRANSCRIPTIONAL ACTIVATOR FEAR"/>
    <property type="match status" value="1"/>
</dbReference>
<keyword evidence="1" id="KW-0805">Transcription regulation</keyword>
<name>A0A1A8ZGM5_9ACTN</name>
<dbReference type="GO" id="GO:0043565">
    <property type="term" value="F:sequence-specific DNA binding"/>
    <property type="evidence" value="ECO:0007669"/>
    <property type="project" value="InterPro"/>
</dbReference>
<organism evidence="6 7">
    <name type="scientific">Micromonospora auratinigra</name>
    <dbReference type="NCBI Taxonomy" id="261654"/>
    <lineage>
        <taxon>Bacteria</taxon>
        <taxon>Bacillati</taxon>
        <taxon>Actinomycetota</taxon>
        <taxon>Actinomycetes</taxon>
        <taxon>Micromonosporales</taxon>
        <taxon>Micromonosporaceae</taxon>
        <taxon>Micromonospora</taxon>
    </lineage>
</organism>
<dbReference type="Gene3D" id="1.10.10.60">
    <property type="entry name" value="Homeodomain-like"/>
    <property type="match status" value="2"/>
</dbReference>
<accession>A0A1A8ZGM5</accession>
<evidence type="ECO:0000256" key="3">
    <source>
        <dbReference type="ARBA" id="ARBA00023163"/>
    </source>
</evidence>
<feature type="region of interest" description="Disordered" evidence="4">
    <location>
        <begin position="226"/>
        <end position="252"/>
    </location>
</feature>
<proteinExistence type="predicted"/>
<reference evidence="7" key="1">
    <citation type="submission" date="2016-06" db="EMBL/GenBank/DDBJ databases">
        <authorList>
            <person name="Varghese N."/>
            <person name="Submissions Spin"/>
        </authorList>
    </citation>
    <scope>NUCLEOTIDE SEQUENCE [LARGE SCALE GENOMIC DNA]</scope>
    <source>
        <strain evidence="7">DSM 44815</strain>
    </source>
</reference>
<keyword evidence="7" id="KW-1185">Reference proteome</keyword>
<dbReference type="InterPro" id="IPR009057">
    <property type="entry name" value="Homeodomain-like_sf"/>
</dbReference>
<dbReference type="SUPFAM" id="SSF46689">
    <property type="entry name" value="Homeodomain-like"/>
    <property type="match status" value="2"/>
</dbReference>
<evidence type="ECO:0000313" key="7">
    <source>
        <dbReference type="Proteomes" id="UP000199385"/>
    </source>
</evidence>
<dbReference type="InterPro" id="IPR018060">
    <property type="entry name" value="HTH_AraC"/>
</dbReference>
<evidence type="ECO:0000256" key="1">
    <source>
        <dbReference type="ARBA" id="ARBA00023015"/>
    </source>
</evidence>
<dbReference type="AlphaFoldDB" id="A0A1A8ZGM5"/>